<evidence type="ECO:0000313" key="3">
    <source>
        <dbReference type="Proteomes" id="UP000824221"/>
    </source>
</evidence>
<proteinExistence type="predicted"/>
<comment type="caution">
    <text evidence="2">The sequence shown here is derived from an EMBL/GenBank/DDBJ whole genome shotgun (WGS) entry which is preliminary data.</text>
</comment>
<feature type="transmembrane region" description="Helical" evidence="1">
    <location>
        <begin position="26"/>
        <end position="52"/>
    </location>
</feature>
<feature type="transmembrane region" description="Helical" evidence="1">
    <location>
        <begin position="64"/>
        <end position="86"/>
    </location>
</feature>
<organism evidence="2 3">
    <name type="scientific">Candidatus Gallimonas gallistercoris</name>
    <dbReference type="NCBI Taxonomy" id="2838602"/>
    <lineage>
        <taxon>Bacteria</taxon>
        <taxon>Bacillati</taxon>
        <taxon>Bacillota</taxon>
        <taxon>Clostridia</taxon>
        <taxon>Candidatus Gallimonas</taxon>
    </lineage>
</organism>
<sequence>MIREMYYEESAVPVNARKEEKLNKGFTIAAIVFFVLSAFYFFFALMNIASLLGDEELETIDRVVGSLMTLSFFFVGVLIGVLLLVYRRRYNVSFDYAFVEDELRISKVFNGKRRKFLRTLKAEQMLKIGSCEKESFRRTQAGMSKKQILVMTPNEEPAANKEFFYILYSTTMEKVLVIIEARREILEYLVRAAGRSKYEPN</sequence>
<dbReference type="AlphaFoldDB" id="A0A9D2H3I4"/>
<accession>A0A9D2H3I4</accession>
<evidence type="ECO:0000313" key="2">
    <source>
        <dbReference type="EMBL" id="HJA02675.1"/>
    </source>
</evidence>
<name>A0A9D2H3I4_9FIRM</name>
<reference evidence="2" key="1">
    <citation type="journal article" date="2021" name="PeerJ">
        <title>Extensive microbial diversity within the chicken gut microbiome revealed by metagenomics and culture.</title>
        <authorList>
            <person name="Gilroy R."/>
            <person name="Ravi A."/>
            <person name="Getino M."/>
            <person name="Pursley I."/>
            <person name="Horton D.L."/>
            <person name="Alikhan N.F."/>
            <person name="Baker D."/>
            <person name="Gharbi K."/>
            <person name="Hall N."/>
            <person name="Watson M."/>
            <person name="Adriaenssens E.M."/>
            <person name="Foster-Nyarko E."/>
            <person name="Jarju S."/>
            <person name="Secka A."/>
            <person name="Antonio M."/>
            <person name="Oren A."/>
            <person name="Chaudhuri R.R."/>
            <person name="La Ragione R."/>
            <person name="Hildebrand F."/>
            <person name="Pallen M.J."/>
        </authorList>
    </citation>
    <scope>NUCLEOTIDE SEQUENCE</scope>
    <source>
        <strain evidence="2">CHK156-179</strain>
    </source>
</reference>
<gene>
    <name evidence="2" type="ORF">H9797_04765</name>
</gene>
<reference evidence="2" key="2">
    <citation type="submission" date="2021-04" db="EMBL/GenBank/DDBJ databases">
        <authorList>
            <person name="Gilroy R."/>
        </authorList>
    </citation>
    <scope>NUCLEOTIDE SEQUENCE</scope>
    <source>
        <strain evidence="2">CHK156-179</strain>
    </source>
</reference>
<evidence type="ECO:0000256" key="1">
    <source>
        <dbReference type="SAM" id="Phobius"/>
    </source>
</evidence>
<keyword evidence="1" id="KW-0812">Transmembrane</keyword>
<keyword evidence="1" id="KW-1133">Transmembrane helix</keyword>
<dbReference type="EMBL" id="DXAJ01000073">
    <property type="protein sequence ID" value="HJA02675.1"/>
    <property type="molecule type" value="Genomic_DNA"/>
</dbReference>
<dbReference type="Proteomes" id="UP000824221">
    <property type="component" value="Unassembled WGS sequence"/>
</dbReference>
<protein>
    <submittedName>
        <fullName evidence="2">Uncharacterized protein</fullName>
    </submittedName>
</protein>
<keyword evidence="1" id="KW-0472">Membrane</keyword>